<keyword evidence="2" id="KW-0678">Repressor</keyword>
<dbReference type="AlphaFoldDB" id="E3HA88"/>
<accession>E3HA88</accession>
<dbReference type="GO" id="GO:0090071">
    <property type="term" value="P:negative regulation of ribosome biogenesis"/>
    <property type="evidence" value="ECO:0007669"/>
    <property type="project" value="UniProtKB-UniRule"/>
</dbReference>
<keyword evidence="2" id="KW-0810">Translation regulation</keyword>
<gene>
    <name evidence="2" type="primary">rsfS</name>
    <name evidence="3" type="ordered locus">Ilyop_1722</name>
</gene>
<proteinExistence type="inferred from homology"/>
<dbReference type="eggNOG" id="COG0799">
    <property type="taxonomic scope" value="Bacteria"/>
</dbReference>
<dbReference type="Pfam" id="PF02410">
    <property type="entry name" value="RsfS"/>
    <property type="match status" value="1"/>
</dbReference>
<dbReference type="Proteomes" id="UP000006875">
    <property type="component" value="Chromosome"/>
</dbReference>
<evidence type="ECO:0000256" key="2">
    <source>
        <dbReference type="HAMAP-Rule" id="MF_01477"/>
    </source>
</evidence>
<keyword evidence="4" id="KW-1185">Reference proteome</keyword>
<sequence>MTGKLQTVVDAIESKKAKGILVLDFQGESSLCDYAVICTGSSNRNIQAITDEVDKKIRESGEIRLGIEGYDEAKWVLVDLDDIVVHIMDEETRDYYKLEVLWNEAKEIIKR</sequence>
<dbReference type="PANTHER" id="PTHR21043:SF0">
    <property type="entry name" value="MITOCHONDRIAL ASSEMBLY OF RIBOSOMAL LARGE SUBUNIT PROTEIN 1"/>
    <property type="match status" value="1"/>
</dbReference>
<comment type="function">
    <text evidence="2">Functions as a ribosomal silencing factor. Interacts with ribosomal protein uL14 (rplN), blocking formation of intersubunit bridge B8. Prevents association of the 30S and 50S ribosomal subunits and the formation of functional ribosomes, thus repressing translation.</text>
</comment>
<dbReference type="InterPro" id="IPR043519">
    <property type="entry name" value="NT_sf"/>
</dbReference>
<evidence type="ECO:0000313" key="4">
    <source>
        <dbReference type="Proteomes" id="UP000006875"/>
    </source>
</evidence>
<dbReference type="GO" id="GO:0017148">
    <property type="term" value="P:negative regulation of translation"/>
    <property type="evidence" value="ECO:0007669"/>
    <property type="project" value="UniProtKB-UniRule"/>
</dbReference>
<dbReference type="KEGG" id="ipo:Ilyop_1722"/>
<organism evidence="3 4">
    <name type="scientific">Ilyobacter polytropus (strain ATCC 51220 / DSM 2926 / LMG 16218 / CuHBu1)</name>
    <dbReference type="NCBI Taxonomy" id="572544"/>
    <lineage>
        <taxon>Bacteria</taxon>
        <taxon>Fusobacteriati</taxon>
        <taxon>Fusobacteriota</taxon>
        <taxon>Fusobacteriia</taxon>
        <taxon>Fusobacteriales</taxon>
        <taxon>Fusobacteriaceae</taxon>
        <taxon>Ilyobacter</taxon>
    </lineage>
</organism>
<evidence type="ECO:0000256" key="1">
    <source>
        <dbReference type="ARBA" id="ARBA00010574"/>
    </source>
</evidence>
<dbReference type="GO" id="GO:0042256">
    <property type="term" value="P:cytosolic ribosome assembly"/>
    <property type="evidence" value="ECO:0007669"/>
    <property type="project" value="UniProtKB-UniRule"/>
</dbReference>
<comment type="subcellular location">
    <subcellularLocation>
        <location evidence="2">Cytoplasm</location>
    </subcellularLocation>
</comment>
<dbReference type="PANTHER" id="PTHR21043">
    <property type="entry name" value="IOJAP SUPERFAMILY ORTHOLOG"/>
    <property type="match status" value="1"/>
</dbReference>
<dbReference type="STRING" id="572544.Ilyop_1722"/>
<evidence type="ECO:0000313" key="3">
    <source>
        <dbReference type="EMBL" id="ADO83493.1"/>
    </source>
</evidence>
<dbReference type="NCBIfam" id="TIGR00090">
    <property type="entry name" value="rsfS_iojap_ybeB"/>
    <property type="match status" value="1"/>
</dbReference>
<reference evidence="3 4" key="1">
    <citation type="journal article" date="2010" name="Stand. Genomic Sci.">
        <title>Complete genome sequence of Ilyobacter polytropus type strain (CuHbu1).</title>
        <authorList>
            <person name="Sikorski J."/>
            <person name="Chertkov O."/>
            <person name="Lapidus A."/>
            <person name="Nolan M."/>
            <person name="Lucas S."/>
            <person name="Del Rio T.G."/>
            <person name="Tice H."/>
            <person name="Cheng J.F."/>
            <person name="Tapia R."/>
            <person name="Han C."/>
            <person name="Goodwin L."/>
            <person name="Pitluck S."/>
            <person name="Liolios K."/>
            <person name="Ivanova N."/>
            <person name="Mavromatis K."/>
            <person name="Mikhailova N."/>
            <person name="Pati A."/>
            <person name="Chen A."/>
            <person name="Palaniappan K."/>
            <person name="Land M."/>
            <person name="Hauser L."/>
            <person name="Chang Y.J."/>
            <person name="Jeffries C.D."/>
            <person name="Brambilla E."/>
            <person name="Yasawong M."/>
            <person name="Rohde M."/>
            <person name="Pukall R."/>
            <person name="Spring S."/>
            <person name="Goker M."/>
            <person name="Woyke T."/>
            <person name="Bristow J."/>
            <person name="Eisen J.A."/>
            <person name="Markowitz V."/>
            <person name="Hugenholtz P."/>
            <person name="Kyrpides N.C."/>
            <person name="Klenk H.P."/>
        </authorList>
    </citation>
    <scope>NUCLEOTIDE SEQUENCE [LARGE SCALE GENOMIC DNA]</scope>
    <source>
        <strain evidence="4">ATCC 51220 / DSM 2926 / LMG 16218 / CuHBu1</strain>
    </source>
</reference>
<dbReference type="HOGENOM" id="CLU_092688_5_0_0"/>
<dbReference type="GO" id="GO:0005737">
    <property type="term" value="C:cytoplasm"/>
    <property type="evidence" value="ECO:0007669"/>
    <property type="project" value="UniProtKB-SubCell"/>
</dbReference>
<dbReference type="SUPFAM" id="SSF81301">
    <property type="entry name" value="Nucleotidyltransferase"/>
    <property type="match status" value="1"/>
</dbReference>
<dbReference type="RefSeq" id="WP_013388160.1">
    <property type="nucleotide sequence ID" value="NC_014632.1"/>
</dbReference>
<dbReference type="EMBL" id="CP002281">
    <property type="protein sequence ID" value="ADO83493.1"/>
    <property type="molecule type" value="Genomic_DNA"/>
</dbReference>
<name>E3HA88_ILYPC</name>
<dbReference type="InterPro" id="IPR004394">
    <property type="entry name" value="Iojap/RsfS/C7orf30"/>
</dbReference>
<dbReference type="Gene3D" id="3.30.460.10">
    <property type="entry name" value="Beta Polymerase, domain 2"/>
    <property type="match status" value="1"/>
</dbReference>
<dbReference type="HAMAP" id="MF_01477">
    <property type="entry name" value="Iojap_RsfS"/>
    <property type="match status" value="1"/>
</dbReference>
<protein>
    <recommendedName>
        <fullName evidence="2">Ribosomal silencing factor RsfS</fullName>
    </recommendedName>
</protein>
<comment type="subunit">
    <text evidence="2">Interacts with ribosomal protein uL14 (rplN).</text>
</comment>
<dbReference type="GO" id="GO:0043023">
    <property type="term" value="F:ribosomal large subunit binding"/>
    <property type="evidence" value="ECO:0007669"/>
    <property type="project" value="TreeGrafter"/>
</dbReference>
<comment type="similarity">
    <text evidence="1 2">Belongs to the Iojap/RsfS family.</text>
</comment>
<dbReference type="OrthoDB" id="9793681at2"/>
<keyword evidence="2" id="KW-0963">Cytoplasm</keyword>